<organism evidence="5 6">
    <name type="scientific">Adineta steineri</name>
    <dbReference type="NCBI Taxonomy" id="433720"/>
    <lineage>
        <taxon>Eukaryota</taxon>
        <taxon>Metazoa</taxon>
        <taxon>Spiralia</taxon>
        <taxon>Gnathifera</taxon>
        <taxon>Rotifera</taxon>
        <taxon>Eurotatoria</taxon>
        <taxon>Bdelloidea</taxon>
        <taxon>Adinetida</taxon>
        <taxon>Adinetidae</taxon>
        <taxon>Adineta</taxon>
    </lineage>
</organism>
<evidence type="ECO:0000259" key="4">
    <source>
        <dbReference type="PROSITE" id="PS51460"/>
    </source>
</evidence>
<dbReference type="GO" id="GO:0008017">
    <property type="term" value="F:microtubule binding"/>
    <property type="evidence" value="ECO:0007669"/>
    <property type="project" value="InterPro"/>
</dbReference>
<dbReference type="SMART" id="SM00243">
    <property type="entry name" value="GAS2"/>
    <property type="match status" value="1"/>
</dbReference>
<keyword evidence="3" id="KW-0206">Cytoskeleton</keyword>
<evidence type="ECO:0000313" key="6">
    <source>
        <dbReference type="Proteomes" id="UP000663881"/>
    </source>
</evidence>
<comment type="subcellular location">
    <subcellularLocation>
        <location evidence="1">Cytoplasm</location>
        <location evidence="1">Cytoskeleton</location>
    </subcellularLocation>
</comment>
<dbReference type="Gene3D" id="3.30.920.20">
    <property type="entry name" value="Gas2-like domain"/>
    <property type="match status" value="1"/>
</dbReference>
<comment type="caution">
    <text evidence="5">The sequence shown here is derived from an EMBL/GenBank/DDBJ whole genome shotgun (WGS) entry which is preliminary data.</text>
</comment>
<feature type="domain" description="GAR" evidence="4">
    <location>
        <begin position="40"/>
        <end position="112"/>
    </location>
</feature>
<dbReference type="GO" id="GO:0008093">
    <property type="term" value="F:cytoskeletal anchor activity"/>
    <property type="evidence" value="ECO:0007669"/>
    <property type="project" value="TreeGrafter"/>
</dbReference>
<proteinExistence type="predicted"/>
<dbReference type="InterPro" id="IPR036534">
    <property type="entry name" value="GAR_dom_sf"/>
</dbReference>
<feature type="non-terminal residue" evidence="5">
    <location>
        <position position="1"/>
    </location>
</feature>
<dbReference type="GO" id="GO:0051015">
    <property type="term" value="F:actin filament binding"/>
    <property type="evidence" value="ECO:0007669"/>
    <property type="project" value="TreeGrafter"/>
</dbReference>
<reference evidence="5" key="1">
    <citation type="submission" date="2021-02" db="EMBL/GenBank/DDBJ databases">
        <authorList>
            <person name="Nowell W R."/>
        </authorList>
    </citation>
    <scope>NUCLEOTIDE SEQUENCE</scope>
</reference>
<sequence length="112" mass="12993">NSLTAAQTRWQKVLTRTTERTKELQKAFHDAKKNIRPEVTDIDRIKSEVNRQASLCTCSKKYDVQQIAEGRYRFGESQSLRLVRILRSTVMVRVGGGWTALDEFLVRHDPCR</sequence>
<name>A0A820HPI6_9BILA</name>
<dbReference type="PANTHER" id="PTHR46756:SF18">
    <property type="entry name" value="GAS2-LIKE PROTEIN PICKLED EGGS"/>
    <property type="match status" value="1"/>
</dbReference>
<evidence type="ECO:0000313" key="5">
    <source>
        <dbReference type="EMBL" id="CAF4296530.1"/>
    </source>
</evidence>
<evidence type="ECO:0000256" key="2">
    <source>
        <dbReference type="ARBA" id="ARBA00022490"/>
    </source>
</evidence>
<dbReference type="InterPro" id="IPR003108">
    <property type="entry name" value="GAR_dom"/>
</dbReference>
<dbReference type="PROSITE" id="PS51460">
    <property type="entry name" value="GAR"/>
    <property type="match status" value="1"/>
</dbReference>
<dbReference type="EMBL" id="CAJOAY010016054">
    <property type="protein sequence ID" value="CAF4296530.1"/>
    <property type="molecule type" value="Genomic_DNA"/>
</dbReference>
<dbReference type="Pfam" id="PF02187">
    <property type="entry name" value="GAS2"/>
    <property type="match status" value="1"/>
</dbReference>
<dbReference type="GO" id="GO:0005884">
    <property type="term" value="C:actin filament"/>
    <property type="evidence" value="ECO:0007669"/>
    <property type="project" value="TreeGrafter"/>
</dbReference>
<keyword evidence="2" id="KW-0963">Cytoplasm</keyword>
<protein>
    <recommendedName>
        <fullName evidence="4">GAR domain-containing protein</fullName>
    </recommendedName>
</protein>
<feature type="non-terminal residue" evidence="5">
    <location>
        <position position="112"/>
    </location>
</feature>
<evidence type="ECO:0000256" key="1">
    <source>
        <dbReference type="ARBA" id="ARBA00004245"/>
    </source>
</evidence>
<evidence type="ECO:0000256" key="3">
    <source>
        <dbReference type="ARBA" id="ARBA00023212"/>
    </source>
</evidence>
<dbReference type="AlphaFoldDB" id="A0A820HPI6"/>
<accession>A0A820HPI6</accession>
<dbReference type="Proteomes" id="UP000663881">
    <property type="component" value="Unassembled WGS sequence"/>
</dbReference>
<dbReference type="PANTHER" id="PTHR46756">
    <property type="entry name" value="TRANSGELIN"/>
    <property type="match status" value="1"/>
</dbReference>
<dbReference type="GO" id="GO:0051764">
    <property type="term" value="P:actin crosslink formation"/>
    <property type="evidence" value="ECO:0007669"/>
    <property type="project" value="TreeGrafter"/>
</dbReference>
<gene>
    <name evidence="5" type="ORF">OKA104_LOCUS45986</name>
</gene>
<dbReference type="SUPFAM" id="SSF143575">
    <property type="entry name" value="GAS2 domain-like"/>
    <property type="match status" value="1"/>
</dbReference>